<dbReference type="EMBL" id="JASBWS010000030">
    <property type="protein sequence ID" value="KAJ9108672.1"/>
    <property type="molecule type" value="Genomic_DNA"/>
</dbReference>
<keyword evidence="2" id="KW-1185">Reference proteome</keyword>
<dbReference type="Proteomes" id="UP001230649">
    <property type="component" value="Unassembled WGS sequence"/>
</dbReference>
<proteinExistence type="predicted"/>
<sequence>MHSFLGRGVFYLLVGILMLNYYLVLYIAGSVVGFVGLVYIGLHFMPVIEPPSTMQAPAVEADPESQRLSGA</sequence>
<reference evidence="1" key="1">
    <citation type="submission" date="2023-04" db="EMBL/GenBank/DDBJ databases">
        <title>Draft Genome sequencing of Naganishia species isolated from polar environments using Oxford Nanopore Technology.</title>
        <authorList>
            <person name="Leo P."/>
            <person name="Venkateswaran K."/>
        </authorList>
    </citation>
    <scope>NUCLEOTIDE SEQUENCE</scope>
    <source>
        <strain evidence="1">MNA-CCFEE 5262</strain>
    </source>
</reference>
<evidence type="ECO:0000313" key="1">
    <source>
        <dbReference type="EMBL" id="KAJ9108672.1"/>
    </source>
</evidence>
<gene>
    <name evidence="1" type="ORF">QFC20_003371</name>
</gene>
<protein>
    <submittedName>
        <fullName evidence="1">Uncharacterized protein</fullName>
    </submittedName>
</protein>
<accession>A0ACC2WC72</accession>
<comment type="caution">
    <text evidence="1">The sequence shown here is derived from an EMBL/GenBank/DDBJ whole genome shotgun (WGS) entry which is preliminary data.</text>
</comment>
<evidence type="ECO:0000313" key="2">
    <source>
        <dbReference type="Proteomes" id="UP001230649"/>
    </source>
</evidence>
<name>A0ACC2WC72_9TREE</name>
<organism evidence="1 2">
    <name type="scientific">Naganishia adeliensis</name>
    <dbReference type="NCBI Taxonomy" id="92952"/>
    <lineage>
        <taxon>Eukaryota</taxon>
        <taxon>Fungi</taxon>
        <taxon>Dikarya</taxon>
        <taxon>Basidiomycota</taxon>
        <taxon>Agaricomycotina</taxon>
        <taxon>Tremellomycetes</taxon>
        <taxon>Filobasidiales</taxon>
        <taxon>Filobasidiaceae</taxon>
        <taxon>Naganishia</taxon>
    </lineage>
</organism>